<dbReference type="CDD" id="cd13915">
    <property type="entry name" value="CuRO_HCO_II_like_2"/>
    <property type="match status" value="1"/>
</dbReference>
<evidence type="ECO:0000259" key="21">
    <source>
        <dbReference type="PROSITE" id="PS50999"/>
    </source>
</evidence>
<dbReference type="PROSITE" id="PS51007">
    <property type="entry name" value="CYTC"/>
    <property type="match status" value="1"/>
</dbReference>
<dbReference type="Pfam" id="PF00116">
    <property type="entry name" value="COX2"/>
    <property type="match status" value="1"/>
</dbReference>
<dbReference type="GO" id="GO:0005507">
    <property type="term" value="F:copper ion binding"/>
    <property type="evidence" value="ECO:0007669"/>
    <property type="project" value="InterPro"/>
</dbReference>
<keyword evidence="6 16" id="KW-0812">Transmembrane</keyword>
<feature type="region of interest" description="Disordered" evidence="18">
    <location>
        <begin position="357"/>
        <end position="383"/>
    </location>
</feature>
<evidence type="ECO:0000256" key="3">
    <source>
        <dbReference type="ARBA" id="ARBA00022448"/>
    </source>
</evidence>
<reference evidence="23 24" key="1">
    <citation type="submission" date="2019-02" db="EMBL/GenBank/DDBJ databases">
        <title>Deep-cultivation of Planctomycetes and their phenomic and genomic characterization uncovers novel biology.</title>
        <authorList>
            <person name="Wiegand S."/>
            <person name="Jogler M."/>
            <person name="Boedeker C."/>
            <person name="Pinto D."/>
            <person name="Vollmers J."/>
            <person name="Rivas-Marin E."/>
            <person name="Kohn T."/>
            <person name="Peeters S.H."/>
            <person name="Heuer A."/>
            <person name="Rast P."/>
            <person name="Oberbeckmann S."/>
            <person name="Bunk B."/>
            <person name="Jeske O."/>
            <person name="Meyerdierks A."/>
            <person name="Storesund J.E."/>
            <person name="Kallscheuer N."/>
            <person name="Luecker S."/>
            <person name="Lage O.M."/>
            <person name="Pohl T."/>
            <person name="Merkel B.J."/>
            <person name="Hornburger P."/>
            <person name="Mueller R.-W."/>
            <person name="Bruemmer F."/>
            <person name="Labrenz M."/>
            <person name="Spormann A.M."/>
            <person name="Op den Camp H."/>
            <person name="Overmann J."/>
            <person name="Amann R."/>
            <person name="Jetten M.S.M."/>
            <person name="Mascher T."/>
            <person name="Medema M.H."/>
            <person name="Devos D.P."/>
            <person name="Kaster A.-K."/>
            <person name="Ovreas L."/>
            <person name="Rohde M."/>
            <person name="Galperin M.Y."/>
            <person name="Jogler C."/>
        </authorList>
    </citation>
    <scope>NUCLEOTIDE SEQUENCE [LARGE SCALE GENOMIC DNA]</scope>
    <source>
        <strain evidence="23 24">Pla110</strain>
    </source>
</reference>
<comment type="similarity">
    <text evidence="2 16">Belongs to the cytochrome c oxidase subunit 2 family.</text>
</comment>
<feature type="domain" description="Cytochrome oxidase subunit II copper A binding" evidence="20">
    <location>
        <begin position="102"/>
        <end position="214"/>
    </location>
</feature>
<dbReference type="Proteomes" id="UP000317178">
    <property type="component" value="Chromosome"/>
</dbReference>
<gene>
    <name evidence="23" type="primary">ctaC</name>
    <name evidence="23" type="ORF">Pla110_25340</name>
</gene>
<feature type="domain" description="Cytochrome c" evidence="22">
    <location>
        <begin position="249"/>
        <end position="351"/>
    </location>
</feature>
<keyword evidence="4 15" id="KW-0349">Heme</keyword>
<dbReference type="GO" id="GO:0020037">
    <property type="term" value="F:heme binding"/>
    <property type="evidence" value="ECO:0007669"/>
    <property type="project" value="InterPro"/>
</dbReference>
<keyword evidence="24" id="KW-1185">Reference proteome</keyword>
<keyword evidence="23" id="KW-0560">Oxidoreductase</keyword>
<dbReference type="KEGG" id="plon:Pla110_25340"/>
<evidence type="ECO:0000256" key="18">
    <source>
        <dbReference type="SAM" id="MobiDB-lite"/>
    </source>
</evidence>
<dbReference type="PROSITE" id="PS50857">
    <property type="entry name" value="COX2_CUA"/>
    <property type="match status" value="1"/>
</dbReference>
<evidence type="ECO:0000256" key="9">
    <source>
        <dbReference type="ARBA" id="ARBA00022982"/>
    </source>
</evidence>
<dbReference type="GO" id="GO:0016491">
    <property type="term" value="F:oxidoreductase activity"/>
    <property type="evidence" value="ECO:0007669"/>
    <property type="project" value="UniProtKB-KW"/>
</dbReference>
<evidence type="ECO:0000256" key="10">
    <source>
        <dbReference type="ARBA" id="ARBA00022989"/>
    </source>
</evidence>
<evidence type="ECO:0000256" key="12">
    <source>
        <dbReference type="ARBA" id="ARBA00023008"/>
    </source>
</evidence>
<comment type="function">
    <text evidence="14 17">Subunits I and II form the functional core of the enzyme complex. Electrons originating in cytochrome c are transferred via heme a and Cu(A) to the binuclear center formed by heme a3 and Cu(B).</text>
</comment>
<evidence type="ECO:0000256" key="6">
    <source>
        <dbReference type="ARBA" id="ARBA00022692"/>
    </source>
</evidence>
<dbReference type="InterPro" id="IPR009056">
    <property type="entry name" value="Cyt_c-like_dom"/>
</dbReference>
<proteinExistence type="inferred from homology"/>
<dbReference type="InterPro" id="IPR045187">
    <property type="entry name" value="CcO_II"/>
</dbReference>
<dbReference type="Pfam" id="PF00034">
    <property type="entry name" value="Cytochrom_C"/>
    <property type="match status" value="1"/>
</dbReference>
<evidence type="ECO:0000313" key="24">
    <source>
        <dbReference type="Proteomes" id="UP000317178"/>
    </source>
</evidence>
<dbReference type="Gene3D" id="1.10.760.10">
    <property type="entry name" value="Cytochrome c-like domain"/>
    <property type="match status" value="1"/>
</dbReference>
<keyword evidence="9 16" id="KW-0249">Electron transport</keyword>
<evidence type="ECO:0000256" key="1">
    <source>
        <dbReference type="ARBA" id="ARBA00004141"/>
    </source>
</evidence>
<dbReference type="Gene3D" id="1.10.287.90">
    <property type="match status" value="1"/>
</dbReference>
<comment type="catalytic activity">
    <reaction evidence="17">
        <text>4 Fe(II)-[cytochrome c] + O2 + 8 H(+)(in) = 4 Fe(III)-[cytochrome c] + 2 H2O + 4 H(+)(out)</text>
        <dbReference type="Rhea" id="RHEA:11436"/>
        <dbReference type="Rhea" id="RHEA-COMP:10350"/>
        <dbReference type="Rhea" id="RHEA-COMP:14399"/>
        <dbReference type="ChEBI" id="CHEBI:15377"/>
        <dbReference type="ChEBI" id="CHEBI:15378"/>
        <dbReference type="ChEBI" id="CHEBI:15379"/>
        <dbReference type="ChEBI" id="CHEBI:29033"/>
        <dbReference type="ChEBI" id="CHEBI:29034"/>
        <dbReference type="EC" id="7.1.1.9"/>
    </reaction>
</comment>
<keyword evidence="7 15" id="KW-0479">Metal-binding</keyword>
<organism evidence="23 24">
    <name type="scientific">Polystyrenella longa</name>
    <dbReference type="NCBI Taxonomy" id="2528007"/>
    <lineage>
        <taxon>Bacteria</taxon>
        <taxon>Pseudomonadati</taxon>
        <taxon>Planctomycetota</taxon>
        <taxon>Planctomycetia</taxon>
        <taxon>Planctomycetales</taxon>
        <taxon>Planctomycetaceae</taxon>
        <taxon>Polystyrenella</taxon>
    </lineage>
</organism>
<evidence type="ECO:0000259" key="20">
    <source>
        <dbReference type="PROSITE" id="PS50857"/>
    </source>
</evidence>
<dbReference type="EMBL" id="CP036281">
    <property type="protein sequence ID" value="QDU80799.1"/>
    <property type="molecule type" value="Genomic_DNA"/>
</dbReference>
<dbReference type="InterPro" id="IPR011759">
    <property type="entry name" value="Cyt_c_oxidase_su2_TM_dom"/>
</dbReference>
<keyword evidence="10 19" id="KW-1133">Transmembrane helix</keyword>
<dbReference type="PROSITE" id="PS50999">
    <property type="entry name" value="COX2_TM"/>
    <property type="match status" value="1"/>
</dbReference>
<evidence type="ECO:0000256" key="19">
    <source>
        <dbReference type="SAM" id="Phobius"/>
    </source>
</evidence>
<dbReference type="SUPFAM" id="SSF49503">
    <property type="entry name" value="Cupredoxins"/>
    <property type="match status" value="1"/>
</dbReference>
<evidence type="ECO:0000256" key="15">
    <source>
        <dbReference type="PROSITE-ProRule" id="PRU00433"/>
    </source>
</evidence>
<evidence type="ECO:0000259" key="22">
    <source>
        <dbReference type="PROSITE" id="PS51007"/>
    </source>
</evidence>
<feature type="transmembrane region" description="Helical" evidence="19">
    <location>
        <begin position="30"/>
        <end position="51"/>
    </location>
</feature>
<comment type="subcellular location">
    <subcellularLocation>
        <location evidence="16">Cell membrane</location>
        <topology evidence="16">Multi-pass membrane protein</topology>
    </subcellularLocation>
    <subcellularLocation>
        <location evidence="1">Membrane</location>
        <topology evidence="1">Multi-pass membrane protein</topology>
    </subcellularLocation>
</comment>
<evidence type="ECO:0000256" key="11">
    <source>
        <dbReference type="ARBA" id="ARBA00023004"/>
    </source>
</evidence>
<dbReference type="GO" id="GO:0005886">
    <property type="term" value="C:plasma membrane"/>
    <property type="evidence" value="ECO:0007669"/>
    <property type="project" value="UniProtKB-SubCell"/>
</dbReference>
<dbReference type="AlphaFoldDB" id="A0A518CNK2"/>
<feature type="transmembrane region" description="Helical" evidence="19">
    <location>
        <begin position="72"/>
        <end position="91"/>
    </location>
</feature>
<evidence type="ECO:0000256" key="2">
    <source>
        <dbReference type="ARBA" id="ARBA00007866"/>
    </source>
</evidence>
<evidence type="ECO:0000256" key="16">
    <source>
        <dbReference type="RuleBase" id="RU000456"/>
    </source>
</evidence>
<keyword evidence="12 17" id="KW-0186">Copper</keyword>
<dbReference type="OrthoDB" id="9773456at2"/>
<dbReference type="InterPro" id="IPR036909">
    <property type="entry name" value="Cyt_c-like_dom_sf"/>
</dbReference>
<dbReference type="InterPro" id="IPR001505">
    <property type="entry name" value="Copper_CuA"/>
</dbReference>
<dbReference type="NCBIfam" id="TIGR02866">
    <property type="entry name" value="CoxB"/>
    <property type="match status" value="1"/>
</dbReference>
<evidence type="ECO:0000256" key="14">
    <source>
        <dbReference type="ARBA" id="ARBA00024688"/>
    </source>
</evidence>
<dbReference type="Gene3D" id="2.60.40.420">
    <property type="entry name" value="Cupredoxins - blue copper proteins"/>
    <property type="match status" value="1"/>
</dbReference>
<name>A0A518CNK2_9PLAN</name>
<dbReference type="SUPFAM" id="SSF81464">
    <property type="entry name" value="Cytochrome c oxidase subunit II-like, transmembrane region"/>
    <property type="match status" value="1"/>
</dbReference>
<keyword evidence="3 16" id="KW-0813">Transport</keyword>
<feature type="domain" description="Cytochrome oxidase subunit II transmembrane region profile" evidence="21">
    <location>
        <begin position="3"/>
        <end position="101"/>
    </location>
</feature>
<accession>A0A518CNK2</accession>
<evidence type="ECO:0000313" key="23">
    <source>
        <dbReference type="EMBL" id="QDU80799.1"/>
    </source>
</evidence>
<evidence type="ECO:0000256" key="5">
    <source>
        <dbReference type="ARBA" id="ARBA00022660"/>
    </source>
</evidence>
<dbReference type="Pfam" id="PF02790">
    <property type="entry name" value="COX2_TM"/>
    <property type="match status" value="1"/>
</dbReference>
<dbReference type="PANTHER" id="PTHR22888">
    <property type="entry name" value="CYTOCHROME C OXIDASE, SUBUNIT II"/>
    <property type="match status" value="1"/>
</dbReference>
<evidence type="ECO:0000256" key="17">
    <source>
        <dbReference type="RuleBase" id="RU004024"/>
    </source>
</evidence>
<dbReference type="InterPro" id="IPR002429">
    <property type="entry name" value="CcO_II-like_C"/>
</dbReference>
<dbReference type="InterPro" id="IPR008972">
    <property type="entry name" value="Cupredoxin"/>
</dbReference>
<dbReference type="PANTHER" id="PTHR22888:SF9">
    <property type="entry name" value="CYTOCHROME C OXIDASE SUBUNIT 2"/>
    <property type="match status" value="1"/>
</dbReference>
<evidence type="ECO:0000256" key="13">
    <source>
        <dbReference type="ARBA" id="ARBA00023136"/>
    </source>
</evidence>
<dbReference type="GO" id="GO:0004129">
    <property type="term" value="F:cytochrome-c oxidase activity"/>
    <property type="evidence" value="ECO:0007669"/>
    <property type="project" value="UniProtKB-EC"/>
</dbReference>
<keyword evidence="13 19" id="KW-0472">Membrane</keyword>
<comment type="cofactor">
    <cofactor evidence="17">
        <name>Cu cation</name>
        <dbReference type="ChEBI" id="CHEBI:23378"/>
    </cofactor>
    <text evidence="17">Binds a copper A center.</text>
</comment>
<feature type="compositionally biased region" description="Acidic residues" evidence="18">
    <location>
        <begin position="364"/>
        <end position="383"/>
    </location>
</feature>
<keyword evidence="5 16" id="KW-0679">Respiratory chain</keyword>
<dbReference type="InterPro" id="IPR036257">
    <property type="entry name" value="Cyt_c_oxidase_su2_TM_sf"/>
</dbReference>
<evidence type="ECO:0000256" key="8">
    <source>
        <dbReference type="ARBA" id="ARBA00022967"/>
    </source>
</evidence>
<dbReference type="InterPro" id="IPR014222">
    <property type="entry name" value="Cyt_c_oxidase_su2"/>
</dbReference>
<sequence length="383" mass="43077">MSPSLFAHRSFWMPPQSSTAAEGIDWSFMFIYWLSVGFFALIVGLMALFVYKFKRKQGVEPPKSPSHNLKIEVAWTVLPLFIVFYLFYIGFEGFASNYVAPSNSYPITAHGKKWNWTFYYPNSYNDGVLHVPLDTPVEVKMTSLDVIHSLFIPAFRVKKDVIPARYTSLWFKATELGEFNLFCAEYCGQQHSDMITKVIVHPPLEAGKDVLVEKERLADSPLPEYEIPYEVWLATASDIFRNVESGKETLADVGRTLYEKRGCAQCHSIDGTEGASSGKKGPSFKGNFGETFSLSKGGDQVVVDENYLLESMKDPSMKVRNGFENIMPVISSQFREEREYHAIIEFIKSLNGVETISGQPAADSGEETSESEAASEETNNTEE</sequence>
<evidence type="ECO:0000256" key="4">
    <source>
        <dbReference type="ARBA" id="ARBA00022617"/>
    </source>
</evidence>
<keyword evidence="8" id="KW-1278">Translocase</keyword>
<dbReference type="EC" id="7.1.1.9" evidence="17"/>
<dbReference type="RefSeq" id="WP_144996037.1">
    <property type="nucleotide sequence ID" value="NZ_CP036281.1"/>
</dbReference>
<dbReference type="SUPFAM" id="SSF46626">
    <property type="entry name" value="Cytochrome c"/>
    <property type="match status" value="1"/>
</dbReference>
<dbReference type="GO" id="GO:0042773">
    <property type="term" value="P:ATP synthesis coupled electron transport"/>
    <property type="evidence" value="ECO:0007669"/>
    <property type="project" value="TreeGrafter"/>
</dbReference>
<dbReference type="PROSITE" id="PS00078">
    <property type="entry name" value="COX2"/>
    <property type="match status" value="1"/>
</dbReference>
<evidence type="ECO:0000256" key="7">
    <source>
        <dbReference type="ARBA" id="ARBA00022723"/>
    </source>
</evidence>
<keyword evidence="11 15" id="KW-0408">Iron</keyword>
<protein>
    <recommendedName>
        <fullName evidence="17">Cytochrome c oxidase subunit 2</fullName>
        <ecNumber evidence="17">7.1.1.9</ecNumber>
    </recommendedName>
</protein>